<proteinExistence type="predicted"/>
<dbReference type="Proteomes" id="UP000014480">
    <property type="component" value="Unassembled WGS sequence"/>
</dbReference>
<keyword evidence="2" id="KW-0732">Signal</keyword>
<dbReference type="EMBL" id="AMCV02000025">
    <property type="protein sequence ID" value="TDZ18306.1"/>
    <property type="molecule type" value="Genomic_DNA"/>
</dbReference>
<evidence type="ECO:0000256" key="2">
    <source>
        <dbReference type="SAM" id="SignalP"/>
    </source>
</evidence>
<evidence type="ECO:0000313" key="3">
    <source>
        <dbReference type="EMBL" id="TDZ18306.1"/>
    </source>
</evidence>
<reference evidence="4" key="2">
    <citation type="journal article" date="2019" name="Mol. Plant Microbe Interact.">
        <title>Genome sequence resources for four phytopathogenic fungi from the Colletotrichum orbiculare species complex.</title>
        <authorList>
            <person name="Gan P."/>
            <person name="Tsushima A."/>
            <person name="Narusaka M."/>
            <person name="Narusaka Y."/>
            <person name="Takano Y."/>
            <person name="Kubo Y."/>
            <person name="Shirasu K."/>
        </authorList>
    </citation>
    <scope>GENOME REANNOTATION</scope>
    <source>
        <strain evidence="4">104-T / ATCC 96160 / CBS 514.97 / LARS 414 / MAFF 240422</strain>
    </source>
</reference>
<gene>
    <name evidence="3" type="ORF">Cob_v008970</name>
</gene>
<feature type="region of interest" description="Disordered" evidence="1">
    <location>
        <begin position="36"/>
        <end position="66"/>
    </location>
</feature>
<dbReference type="AlphaFoldDB" id="A0A484FKJ5"/>
<feature type="chain" id="PRO_5019827714" evidence="2">
    <location>
        <begin position="20"/>
        <end position="66"/>
    </location>
</feature>
<organism evidence="3 4">
    <name type="scientific">Colletotrichum orbiculare (strain 104-T / ATCC 96160 / CBS 514.97 / LARS 414 / MAFF 240422)</name>
    <name type="common">Cucumber anthracnose fungus</name>
    <name type="synonym">Colletotrichum lagenarium</name>
    <dbReference type="NCBI Taxonomy" id="1213857"/>
    <lineage>
        <taxon>Eukaryota</taxon>
        <taxon>Fungi</taxon>
        <taxon>Dikarya</taxon>
        <taxon>Ascomycota</taxon>
        <taxon>Pezizomycotina</taxon>
        <taxon>Sordariomycetes</taxon>
        <taxon>Hypocreomycetidae</taxon>
        <taxon>Glomerellales</taxon>
        <taxon>Glomerellaceae</taxon>
        <taxon>Colletotrichum</taxon>
        <taxon>Colletotrichum orbiculare species complex</taxon>
    </lineage>
</organism>
<keyword evidence="4" id="KW-1185">Reference proteome</keyword>
<evidence type="ECO:0000313" key="4">
    <source>
        <dbReference type="Proteomes" id="UP000014480"/>
    </source>
</evidence>
<comment type="caution">
    <text evidence="3">The sequence shown here is derived from an EMBL/GenBank/DDBJ whole genome shotgun (WGS) entry which is preliminary data.</text>
</comment>
<evidence type="ECO:0000256" key="1">
    <source>
        <dbReference type="SAM" id="MobiDB-lite"/>
    </source>
</evidence>
<protein>
    <submittedName>
        <fullName evidence="3">Uncharacterized protein</fullName>
    </submittedName>
</protein>
<accession>A0A484FKJ5</accession>
<reference evidence="4" key="1">
    <citation type="journal article" date="2013" name="New Phytol.">
        <title>Comparative genomic and transcriptomic analyses reveal the hemibiotrophic stage shift of Colletotrichum fungi.</title>
        <authorList>
            <person name="Gan P."/>
            <person name="Ikeda K."/>
            <person name="Irieda H."/>
            <person name="Narusaka M."/>
            <person name="O'Connell R.J."/>
            <person name="Narusaka Y."/>
            <person name="Takano Y."/>
            <person name="Kubo Y."/>
            <person name="Shirasu K."/>
        </authorList>
    </citation>
    <scope>NUCLEOTIDE SEQUENCE [LARGE SCALE GENOMIC DNA]</scope>
    <source>
        <strain evidence="4">104-T / ATCC 96160 / CBS 514.97 / LARS 414 / MAFF 240422</strain>
    </source>
</reference>
<sequence length="66" mass="7144">MKLTIILSIIGAALIVASAIPNDALENSIGQEEVQDIPDFQGTRYDSGRPSKPGRHTKVLLPERAM</sequence>
<feature type="signal peptide" evidence="2">
    <location>
        <begin position="1"/>
        <end position="19"/>
    </location>
</feature>
<name>A0A484FKJ5_COLOR</name>